<reference evidence="2" key="1">
    <citation type="journal article" date="2019" name="Int. J. Syst. Evol. Microbiol.">
        <title>The Global Catalogue of Microorganisms (GCM) 10K type strain sequencing project: providing services to taxonomists for standard genome sequencing and annotation.</title>
        <authorList>
            <consortium name="The Broad Institute Genomics Platform"/>
            <consortium name="The Broad Institute Genome Sequencing Center for Infectious Disease"/>
            <person name="Wu L."/>
            <person name="Ma J."/>
        </authorList>
    </citation>
    <scope>NUCLEOTIDE SEQUENCE [LARGE SCALE GENOMIC DNA]</scope>
    <source>
        <strain evidence="2">JCM 17975</strain>
    </source>
</reference>
<dbReference type="SUPFAM" id="SSF48371">
    <property type="entry name" value="ARM repeat"/>
    <property type="match status" value="1"/>
</dbReference>
<dbReference type="InterPro" id="IPR016024">
    <property type="entry name" value="ARM-type_fold"/>
</dbReference>
<dbReference type="Proteomes" id="UP001500843">
    <property type="component" value="Unassembled WGS sequence"/>
</dbReference>
<dbReference type="RefSeq" id="WP_253874594.1">
    <property type="nucleotide sequence ID" value="NZ_BAABHM010000015.1"/>
</dbReference>
<evidence type="ECO:0000313" key="2">
    <source>
        <dbReference type="Proteomes" id="UP001500843"/>
    </source>
</evidence>
<evidence type="ECO:0000313" key="1">
    <source>
        <dbReference type="EMBL" id="GAA4708245.1"/>
    </source>
</evidence>
<dbReference type="InterPro" id="IPR011989">
    <property type="entry name" value="ARM-like"/>
</dbReference>
<dbReference type="EMBL" id="BAABHM010000015">
    <property type="protein sequence ID" value="GAA4708245.1"/>
    <property type="molecule type" value="Genomic_DNA"/>
</dbReference>
<name>A0ABP8XKS0_9MICO</name>
<accession>A0ABP8XKS0</accession>
<dbReference type="CDD" id="cd20694">
    <property type="entry name" value="CdiI_Ct-like"/>
    <property type="match status" value="1"/>
</dbReference>
<dbReference type="Gene3D" id="1.25.10.10">
    <property type="entry name" value="Leucine-rich Repeat Variant"/>
    <property type="match status" value="1"/>
</dbReference>
<dbReference type="InterPro" id="IPR049796">
    <property type="entry name" value="CdiI_Ct-like"/>
</dbReference>
<keyword evidence="2" id="KW-1185">Reference proteome</keyword>
<gene>
    <name evidence="1" type="ORF">GCM10023198_33480</name>
</gene>
<organism evidence="1 2">
    <name type="scientific">Promicromonospora umidemergens</name>
    <dbReference type="NCBI Taxonomy" id="629679"/>
    <lineage>
        <taxon>Bacteria</taxon>
        <taxon>Bacillati</taxon>
        <taxon>Actinomycetota</taxon>
        <taxon>Actinomycetes</taxon>
        <taxon>Micrococcales</taxon>
        <taxon>Promicromonosporaceae</taxon>
        <taxon>Promicromonospora</taxon>
    </lineage>
</organism>
<evidence type="ECO:0008006" key="3">
    <source>
        <dbReference type="Google" id="ProtNLM"/>
    </source>
</evidence>
<protein>
    <recommendedName>
        <fullName evidence="3">HEAT repeat protein</fullName>
    </recommendedName>
</protein>
<proteinExistence type="predicted"/>
<sequence length="118" mass="13296">MSLEYYKSEEIDRGKFLAAIEDGESLPLREAMISAAFHIDDWKWLQGQYVELLGHDDPWVRKVAATCLAHVARIHRRLDVAVVRPLIEALLDDPETRGHAEDALEDIEDVMLVDGSAG</sequence>
<comment type="caution">
    <text evidence="1">The sequence shown here is derived from an EMBL/GenBank/DDBJ whole genome shotgun (WGS) entry which is preliminary data.</text>
</comment>